<gene>
    <name evidence="3" type="ORF">AXW67_29010</name>
</gene>
<protein>
    <recommendedName>
        <fullName evidence="2">Transposase IS66 central domain-containing protein</fullName>
    </recommendedName>
</protein>
<name>A0A176YMA8_9BRAD</name>
<dbReference type="RefSeq" id="WP_063681668.1">
    <property type="nucleotide sequence ID" value="NZ_LSEF01000105.1"/>
</dbReference>
<feature type="domain" description="Transposase IS66 central" evidence="2">
    <location>
        <begin position="1"/>
        <end position="72"/>
    </location>
</feature>
<evidence type="ECO:0000313" key="3">
    <source>
        <dbReference type="EMBL" id="OAF08294.1"/>
    </source>
</evidence>
<feature type="region of interest" description="Disordered" evidence="1">
    <location>
        <begin position="53"/>
        <end position="83"/>
    </location>
</feature>
<evidence type="ECO:0000313" key="4">
    <source>
        <dbReference type="Proteomes" id="UP000077173"/>
    </source>
</evidence>
<dbReference type="InterPro" id="IPR004291">
    <property type="entry name" value="Transposase_IS66_central"/>
</dbReference>
<reference evidence="3 4" key="1">
    <citation type="submission" date="2016-02" db="EMBL/GenBank/DDBJ databases">
        <title>Draft genome sequence of the strain BR 10247T Bradyrhizobium neotropicale isolated from nodules of Centrolobium paraense.</title>
        <authorList>
            <person name="Simoes-Araujo J.L."/>
            <person name="Barauna A.C."/>
            <person name="Silva K."/>
            <person name="Zilli J.E."/>
        </authorList>
    </citation>
    <scope>NUCLEOTIDE SEQUENCE [LARGE SCALE GENOMIC DNA]</scope>
    <source>
        <strain evidence="3 4">BR 10247</strain>
    </source>
</reference>
<keyword evidence="4" id="KW-1185">Reference proteome</keyword>
<proteinExistence type="predicted"/>
<comment type="caution">
    <text evidence="3">The sequence shown here is derived from an EMBL/GenBank/DDBJ whole genome shotgun (WGS) entry which is preliminary data.</text>
</comment>
<evidence type="ECO:0000259" key="2">
    <source>
        <dbReference type="Pfam" id="PF03050"/>
    </source>
</evidence>
<organism evidence="3 4">
    <name type="scientific">Bradyrhizobium neotropicale</name>
    <dbReference type="NCBI Taxonomy" id="1497615"/>
    <lineage>
        <taxon>Bacteria</taxon>
        <taxon>Pseudomonadati</taxon>
        <taxon>Pseudomonadota</taxon>
        <taxon>Alphaproteobacteria</taxon>
        <taxon>Hyphomicrobiales</taxon>
        <taxon>Nitrobacteraceae</taxon>
        <taxon>Bradyrhizobium</taxon>
    </lineage>
</organism>
<dbReference type="AlphaFoldDB" id="A0A176YMA8"/>
<accession>A0A176YMA8</accession>
<dbReference type="EMBL" id="LSEF01000105">
    <property type="protein sequence ID" value="OAF08294.1"/>
    <property type="molecule type" value="Genomic_DNA"/>
</dbReference>
<dbReference type="Proteomes" id="UP000077173">
    <property type="component" value="Unassembled WGS sequence"/>
</dbReference>
<feature type="compositionally biased region" description="Polar residues" evidence="1">
    <location>
        <begin position="64"/>
        <end position="76"/>
    </location>
</feature>
<dbReference type="Pfam" id="PF03050">
    <property type="entry name" value="DDE_Tnp_IS66"/>
    <property type="match status" value="1"/>
</dbReference>
<sequence length="83" mass="9063">MRRNFYELAAAGVAPIASKTLKHIAAFYAIEKEIRGRSAKECCLVGQQKSRPLADPFEGWLGTSRLSSPKESSPTPSLARRAS</sequence>
<evidence type="ECO:0000256" key="1">
    <source>
        <dbReference type="SAM" id="MobiDB-lite"/>
    </source>
</evidence>